<name>A0A0G0T6L8_9BACT</name>
<dbReference type="EMBL" id="LBYB01000001">
    <property type="protein sequence ID" value="KKR42765.1"/>
    <property type="molecule type" value="Genomic_DNA"/>
</dbReference>
<dbReference type="Pfam" id="PF10055">
    <property type="entry name" value="DUF2292"/>
    <property type="match status" value="1"/>
</dbReference>
<reference evidence="2 3" key="1">
    <citation type="journal article" date="2015" name="Nature">
        <title>rRNA introns, odd ribosomes, and small enigmatic genomes across a large radiation of phyla.</title>
        <authorList>
            <person name="Brown C.T."/>
            <person name="Hug L.A."/>
            <person name="Thomas B.C."/>
            <person name="Sharon I."/>
            <person name="Castelle C.J."/>
            <person name="Singh A."/>
            <person name="Wilkins M.J."/>
            <person name="Williams K.H."/>
            <person name="Banfield J.F."/>
        </authorList>
    </citation>
    <scope>NUCLEOTIDE SEQUENCE [LARGE SCALE GENOMIC DNA]</scope>
</reference>
<evidence type="ECO:0008006" key="4">
    <source>
        <dbReference type="Google" id="ProtNLM"/>
    </source>
</evidence>
<evidence type="ECO:0000313" key="3">
    <source>
        <dbReference type="Proteomes" id="UP000034881"/>
    </source>
</evidence>
<organism evidence="2 3">
    <name type="scientific">Candidatus Daviesbacteria bacterium GW2011_GWC2_40_12</name>
    <dbReference type="NCBI Taxonomy" id="1618431"/>
    <lineage>
        <taxon>Bacteria</taxon>
        <taxon>Candidatus Daviesiibacteriota</taxon>
    </lineage>
</organism>
<gene>
    <name evidence="2" type="ORF">UT77_C0001G0216</name>
</gene>
<sequence length="74" mass="8407">MSQTNKEPKKITVTVTEAEAKILEDIRKVQYGRVDIYIQDGKPYRKEIVEQKRIGPEEGGSAGTFPKKQSNIEI</sequence>
<evidence type="ECO:0000256" key="1">
    <source>
        <dbReference type="SAM" id="MobiDB-lite"/>
    </source>
</evidence>
<accession>A0A0G0T6L8</accession>
<dbReference type="Proteomes" id="UP000034881">
    <property type="component" value="Unassembled WGS sequence"/>
</dbReference>
<dbReference type="InterPro" id="IPR018743">
    <property type="entry name" value="DUF2292"/>
</dbReference>
<comment type="caution">
    <text evidence="2">The sequence shown here is derived from an EMBL/GenBank/DDBJ whole genome shotgun (WGS) entry which is preliminary data.</text>
</comment>
<feature type="region of interest" description="Disordered" evidence="1">
    <location>
        <begin position="53"/>
        <end position="74"/>
    </location>
</feature>
<evidence type="ECO:0000313" key="2">
    <source>
        <dbReference type="EMBL" id="KKR42765.1"/>
    </source>
</evidence>
<protein>
    <recommendedName>
        <fullName evidence="4">DUF2292 domain-containing protein</fullName>
    </recommendedName>
</protein>
<dbReference type="AlphaFoldDB" id="A0A0G0T6L8"/>
<proteinExistence type="predicted"/>